<evidence type="ECO:0000256" key="2">
    <source>
        <dbReference type="SAM" id="Phobius"/>
    </source>
</evidence>
<feature type="region of interest" description="Disordered" evidence="1">
    <location>
        <begin position="40"/>
        <end position="77"/>
    </location>
</feature>
<evidence type="ECO:0000313" key="3">
    <source>
        <dbReference type="EMBL" id="AKB14020.1"/>
    </source>
</evidence>
<name>A0A0E3NAH3_METTT</name>
<dbReference type="OrthoDB" id="137740at2157"/>
<feature type="transmembrane region" description="Helical" evidence="2">
    <location>
        <begin position="106"/>
        <end position="125"/>
    </location>
</feature>
<evidence type="ECO:0000313" key="4">
    <source>
        <dbReference type="Proteomes" id="UP000066529"/>
    </source>
</evidence>
<dbReference type="HOGENOM" id="CLU_149108_0_0_2"/>
<keyword evidence="2" id="KW-0812">Transmembrane</keyword>
<organism evidence="3 4">
    <name type="scientific">Methanosarcina thermophila (strain ATCC 43570 / DSM 1825 / OCM 12 / VKM B-1830 / TM-1)</name>
    <dbReference type="NCBI Taxonomy" id="523844"/>
    <lineage>
        <taxon>Archaea</taxon>
        <taxon>Methanobacteriati</taxon>
        <taxon>Methanobacteriota</taxon>
        <taxon>Stenosarchaea group</taxon>
        <taxon>Methanomicrobia</taxon>
        <taxon>Methanosarcinales</taxon>
        <taxon>Methanosarcinaceae</taxon>
        <taxon>Methanosarcina</taxon>
    </lineage>
</organism>
<feature type="compositionally biased region" description="Polar residues" evidence="1">
    <location>
        <begin position="61"/>
        <end position="70"/>
    </location>
</feature>
<feature type="compositionally biased region" description="Polar residues" evidence="1">
    <location>
        <begin position="40"/>
        <end position="49"/>
    </location>
</feature>
<feature type="transmembrane region" description="Helical" evidence="2">
    <location>
        <begin position="12"/>
        <end position="35"/>
    </location>
</feature>
<evidence type="ECO:0008006" key="5">
    <source>
        <dbReference type="Google" id="ProtNLM"/>
    </source>
</evidence>
<dbReference type="AlphaFoldDB" id="A0A0E3NAH3"/>
<dbReference type="GeneID" id="41602336"/>
<gene>
    <name evidence="3" type="ORF">MSTHT_2262</name>
</gene>
<proteinExistence type="predicted"/>
<dbReference type="Proteomes" id="UP000066529">
    <property type="component" value="Chromosome"/>
</dbReference>
<feature type="compositionally biased region" description="Basic and acidic residues" evidence="1">
    <location>
        <begin position="51"/>
        <end position="60"/>
    </location>
</feature>
<dbReference type="KEGG" id="mthr:MSTHT_2262"/>
<dbReference type="RefSeq" id="WP_048167984.1">
    <property type="nucleotide sequence ID" value="NZ_CP009501.1"/>
</dbReference>
<dbReference type="NCBIfam" id="TIGR00304">
    <property type="entry name" value="TIGR00304 family membrane protein"/>
    <property type="match status" value="1"/>
</dbReference>
<keyword evidence="2" id="KW-0472">Membrane</keyword>
<accession>A0A0E3NAH3</accession>
<dbReference type="Pfam" id="PF01998">
    <property type="entry name" value="DUF131"/>
    <property type="match status" value="1"/>
</dbReference>
<reference evidence="3 4" key="1">
    <citation type="submission" date="2014-07" db="EMBL/GenBank/DDBJ databases">
        <title>Methanogenic archaea and the global carbon cycle.</title>
        <authorList>
            <person name="Henriksen J.R."/>
            <person name="Luke J."/>
            <person name="Reinhart S."/>
            <person name="Benedict M.N."/>
            <person name="Youngblut N.D."/>
            <person name="Metcalf M.E."/>
            <person name="Whitaker R.J."/>
            <person name="Metcalf W.W."/>
        </authorList>
    </citation>
    <scope>NUCLEOTIDE SEQUENCE [LARGE SCALE GENOMIC DNA]</scope>
    <source>
        <strain evidence="4">ATCC 43570 / DSM 1825 / OCM 12 / VKM B-1830 / TM-1</strain>
    </source>
</reference>
<dbReference type="PATRIC" id="fig|523844.20.peg.2771"/>
<dbReference type="InterPro" id="IPR002849">
    <property type="entry name" value="DUF131"/>
</dbReference>
<evidence type="ECO:0000256" key="1">
    <source>
        <dbReference type="SAM" id="MobiDB-lite"/>
    </source>
</evidence>
<dbReference type="EMBL" id="CP009501">
    <property type="protein sequence ID" value="AKB14020.1"/>
    <property type="molecule type" value="Genomic_DNA"/>
</dbReference>
<protein>
    <recommendedName>
        <fullName evidence="5">TIGR00304 family protein</fullName>
    </recommendedName>
</protein>
<sequence length="126" mass="13937">MENETLIEGNMLFSIGILVIFVGFLLILIGIALSLHQESRSTQSYSNRTDAFGREPRFESTSDSETQFNEYSPAKESRTEIKTGGVIMIGPIPIIFGSDKEGAKTAAILAIILMLLSLLIFRISFF</sequence>
<keyword evidence="2" id="KW-1133">Transmembrane helix</keyword>